<keyword evidence="3" id="KW-1185">Reference proteome</keyword>
<name>A0A914HLN7_GLORO</name>
<keyword evidence="2" id="KW-0732">Signal</keyword>
<reference evidence="4" key="1">
    <citation type="submission" date="2022-11" db="UniProtKB">
        <authorList>
            <consortium name="WormBaseParasite"/>
        </authorList>
    </citation>
    <scope>IDENTIFICATION</scope>
</reference>
<dbReference type="AlphaFoldDB" id="A0A914HLN7"/>
<feature type="chain" id="PRO_5038008337" evidence="2">
    <location>
        <begin position="22"/>
        <end position="526"/>
    </location>
</feature>
<keyword evidence="1" id="KW-0175">Coiled coil</keyword>
<evidence type="ECO:0000313" key="3">
    <source>
        <dbReference type="Proteomes" id="UP000887572"/>
    </source>
</evidence>
<feature type="coiled-coil region" evidence="1">
    <location>
        <begin position="195"/>
        <end position="229"/>
    </location>
</feature>
<evidence type="ECO:0000256" key="2">
    <source>
        <dbReference type="SAM" id="SignalP"/>
    </source>
</evidence>
<feature type="signal peptide" evidence="2">
    <location>
        <begin position="1"/>
        <end position="21"/>
    </location>
</feature>
<organism evidence="3 4">
    <name type="scientific">Globodera rostochiensis</name>
    <name type="common">Golden nematode worm</name>
    <name type="synonym">Heterodera rostochiensis</name>
    <dbReference type="NCBI Taxonomy" id="31243"/>
    <lineage>
        <taxon>Eukaryota</taxon>
        <taxon>Metazoa</taxon>
        <taxon>Ecdysozoa</taxon>
        <taxon>Nematoda</taxon>
        <taxon>Chromadorea</taxon>
        <taxon>Rhabditida</taxon>
        <taxon>Tylenchina</taxon>
        <taxon>Tylenchomorpha</taxon>
        <taxon>Tylenchoidea</taxon>
        <taxon>Heteroderidae</taxon>
        <taxon>Heteroderinae</taxon>
        <taxon>Globodera</taxon>
    </lineage>
</organism>
<evidence type="ECO:0000313" key="4">
    <source>
        <dbReference type="WBParaSite" id="Gr19_v10_g2495.t1"/>
    </source>
</evidence>
<dbReference type="WBParaSite" id="Gr19_v10_g2495.t1">
    <property type="protein sequence ID" value="Gr19_v10_g2495.t1"/>
    <property type="gene ID" value="Gr19_v10_g2495"/>
</dbReference>
<evidence type="ECO:0000256" key="1">
    <source>
        <dbReference type="SAM" id="Coils"/>
    </source>
</evidence>
<proteinExistence type="predicted"/>
<accession>A0A914HLN7</accession>
<dbReference type="Proteomes" id="UP000887572">
    <property type="component" value="Unplaced"/>
</dbReference>
<protein>
    <submittedName>
        <fullName evidence="4">Uncharacterized protein</fullName>
    </submittedName>
</protein>
<sequence length="526" mass="62640">MHCFASAISILIIYLFSPAIAKELVKLVEDDELLAFVKDPPNFWQCKELEEQNEVDYSTYRVTYGFKQMQNHLIHKFEAYLGVLFLMRQRWQCAKILEQIKGEYERTECHKFRKYFDILYEYLFGVYVGGVDAMLPNFKLHRGENMFFFDSNESKRSKFSLKKLFQSHDEPKLLNDKKYETNDANSNGSLRQKFDRELKRMAKETKKRYQKENNEILEASKKIDEEDERTKRNRWNKEEANYDKFYIFVLSPFNHSIILLDDLDLLLALFHEPPKFYEILKMAKKLGQMDDDFYISLNSSDLKNIFKRLNRPEEPIEEIEIQIKNEFCALAFFVGDLLETAKLVESGNLILMPNTMTKKVRKEESIEDGIGNFLEKKKKLCKEKQKQKEIEKYLDGKNLYNGKTPKVNFNPLSDLKHIVTEIVEEIEQMLQKSDWNYANLKYLKMDEWNLLEFALHKVGNDQKWEEIDKLRVEWEQAFSNWWKSKKNEKNRPNFEEMMGNLIKTLSNIGKINDSVVLRAMERAKIA</sequence>